<proteinExistence type="predicted"/>
<name>A0A2T7E3Y3_9POAL</name>
<evidence type="ECO:0000313" key="1">
    <source>
        <dbReference type="EMBL" id="PUZ62536.1"/>
    </source>
</evidence>
<reference evidence="1 2" key="1">
    <citation type="submission" date="2018-04" db="EMBL/GenBank/DDBJ databases">
        <title>WGS assembly of Panicum hallii var. hallii HAL2.</title>
        <authorList>
            <person name="Lovell J."/>
            <person name="Jenkins J."/>
            <person name="Lowry D."/>
            <person name="Mamidi S."/>
            <person name="Sreedasyam A."/>
            <person name="Weng X."/>
            <person name="Barry K."/>
            <person name="Bonette J."/>
            <person name="Campitelli B."/>
            <person name="Daum C."/>
            <person name="Gordon S."/>
            <person name="Gould B."/>
            <person name="Lipzen A."/>
            <person name="MacQueen A."/>
            <person name="Palacio-Mejia J."/>
            <person name="Plott C."/>
            <person name="Shakirov E."/>
            <person name="Shu S."/>
            <person name="Yoshinaga Y."/>
            <person name="Zane M."/>
            <person name="Rokhsar D."/>
            <person name="Grimwood J."/>
            <person name="Schmutz J."/>
            <person name="Juenger T."/>
        </authorList>
    </citation>
    <scope>NUCLEOTIDE SEQUENCE [LARGE SCALE GENOMIC DNA]</scope>
    <source>
        <strain evidence="2">cv. HAL2</strain>
    </source>
</reference>
<organism evidence="1 2">
    <name type="scientific">Panicum hallii var. hallii</name>
    <dbReference type="NCBI Taxonomy" id="1504633"/>
    <lineage>
        <taxon>Eukaryota</taxon>
        <taxon>Viridiplantae</taxon>
        <taxon>Streptophyta</taxon>
        <taxon>Embryophyta</taxon>
        <taxon>Tracheophyta</taxon>
        <taxon>Spermatophyta</taxon>
        <taxon>Magnoliopsida</taxon>
        <taxon>Liliopsida</taxon>
        <taxon>Poales</taxon>
        <taxon>Poaceae</taxon>
        <taxon>PACMAD clade</taxon>
        <taxon>Panicoideae</taxon>
        <taxon>Panicodae</taxon>
        <taxon>Paniceae</taxon>
        <taxon>Panicinae</taxon>
        <taxon>Panicum</taxon>
        <taxon>Panicum sect. Panicum</taxon>
    </lineage>
</organism>
<gene>
    <name evidence="1" type="ORF">GQ55_4G366200</name>
</gene>
<keyword evidence="2" id="KW-1185">Reference proteome</keyword>
<dbReference type="Gramene" id="PUZ62536">
    <property type="protein sequence ID" value="PUZ62536"/>
    <property type="gene ID" value="GQ55_4G366200"/>
</dbReference>
<dbReference type="AlphaFoldDB" id="A0A2T7E3Y3"/>
<sequence>MGPFPDGLTARLRSRPYLHADEGGRAVSLPPRARVTRVAPWAAHHLVRYVTARARFVPLSPGRRPAASGRGATHQDDAVLDAFMEGERDGDDEDVLLRLGRCPPGHTHAGDRLYYDDRTWNTHRIEIDKDDDRQQCLLRAWRRWAANKNNDMTVFRCDFSKLGKPIGPVIRHNSWEAYVGFPMAGP</sequence>
<dbReference type="Proteomes" id="UP000244336">
    <property type="component" value="Chromosome 4"/>
</dbReference>
<dbReference type="EMBL" id="CM009752">
    <property type="protein sequence ID" value="PUZ62536.1"/>
    <property type="molecule type" value="Genomic_DNA"/>
</dbReference>
<accession>A0A2T7E3Y3</accession>
<protein>
    <submittedName>
        <fullName evidence="1">Uncharacterized protein</fullName>
    </submittedName>
</protein>
<evidence type="ECO:0000313" key="2">
    <source>
        <dbReference type="Proteomes" id="UP000244336"/>
    </source>
</evidence>